<feature type="domain" description="Transcription elongation factor GreA/GreB N-terminal" evidence="10">
    <location>
        <begin position="538"/>
        <end position="608"/>
    </location>
</feature>
<dbReference type="InterPro" id="IPR036953">
    <property type="entry name" value="GreA/GreB_C_sf"/>
</dbReference>
<evidence type="ECO:0000259" key="10">
    <source>
        <dbReference type="Pfam" id="PF03449"/>
    </source>
</evidence>
<keyword evidence="3 8" id="KW-0805">Transcription regulation</keyword>
<proteinExistence type="inferred from homology"/>
<keyword evidence="4 8" id="KW-0238">DNA-binding</keyword>
<protein>
    <recommendedName>
        <fullName evidence="2 8">Transcription elongation factor GreA</fullName>
    </recommendedName>
    <alternativeName>
        <fullName evidence="7 8">Transcript cleavage factor GreA</fullName>
    </alternativeName>
</protein>
<evidence type="ECO:0000313" key="11">
    <source>
        <dbReference type="EMBL" id="OPX18569.1"/>
    </source>
</evidence>
<dbReference type="Pfam" id="PF01272">
    <property type="entry name" value="GreA_GreB"/>
    <property type="match status" value="1"/>
</dbReference>
<accession>A0A1V4QGT6</accession>
<dbReference type="EMBL" id="MUKB01000006">
    <property type="protein sequence ID" value="OPX18569.1"/>
    <property type="molecule type" value="Genomic_DNA"/>
</dbReference>
<sequence>MADHLDRALDAIQKKDLHLLEDIWTEMILDKDVSLKDFLKIIDALKSEKDDERALLLLELLAGSYESNQQYELALDVYKKMLRVKKEDSEIRKRIVGLFKAQYKENEHIDEYLKYSGLTQDAPIIKALSKFEEFIKYDVGRYFYFERYGLGEVKDVNPAKREVIIDFEKKGKDFLSIDIANGLLIPINHNHFLYKRSKEPETLKRLADEDPIQLIKMLLKSFSEPLSATQIKNYLQGIVEKERLNRWWERVRKSLEKDENIRISGRGSKTYAYTESKMARVDELIEQFRCAKREEKVHLALEYAKQLPQFFKKIAPELIKLADEVYKQKPGFALSILLLFDELKQKVRFQCTIEQIIKENRLTELITEIVDFGHQKKLLELLDIYYPEEKYEILEDLFFKTGNTKLLNEISSQLKKRPEKFEEIYFTIFALPRQYPAQYQWFLRRIQSGELEKYLKPNIIPRILESLEYITGVRAITNKILTLEKFDQLLSQAQPDEAKHIAETVKKSSILSEHQKNDMLRIIEYHFPQFFEKEEEFIWTTKSALIKKKKELEHLLKVEIPENKKEISRAREFGDLSENFEYKAAKEKQDQLYQKVRIIEEQLRKARVLDPENINTECVSIGTQVSLKRLEDNKITVYTILGPWDSDIKKGIISYDAPVAKRLLGKVCEEEVEINKRHYKVIKITKWQPKKFS</sequence>
<dbReference type="InterPro" id="IPR028624">
    <property type="entry name" value="Tscrpt_elong_fac_GreA/B"/>
</dbReference>
<dbReference type="GO" id="GO:0006354">
    <property type="term" value="P:DNA-templated transcription elongation"/>
    <property type="evidence" value="ECO:0007669"/>
    <property type="project" value="TreeGrafter"/>
</dbReference>
<evidence type="ECO:0000259" key="9">
    <source>
        <dbReference type="Pfam" id="PF01272"/>
    </source>
</evidence>
<evidence type="ECO:0000256" key="1">
    <source>
        <dbReference type="ARBA" id="ARBA00008213"/>
    </source>
</evidence>
<organism evidence="11 12">
    <name type="scientific">candidate division WOR-3 bacterium 4484_100</name>
    <dbReference type="NCBI Taxonomy" id="1936077"/>
    <lineage>
        <taxon>Bacteria</taxon>
        <taxon>Bacteria division WOR-3</taxon>
    </lineage>
</organism>
<keyword evidence="5 8" id="KW-0804">Transcription</keyword>
<dbReference type="InterPro" id="IPR022691">
    <property type="entry name" value="Tscrpt_elong_fac_GreA/B_N"/>
</dbReference>
<dbReference type="PANTHER" id="PTHR30437:SF4">
    <property type="entry name" value="TRANSCRIPTION ELONGATION FACTOR GREA"/>
    <property type="match status" value="1"/>
</dbReference>
<dbReference type="Gene3D" id="3.10.50.30">
    <property type="entry name" value="Transcription elongation factor, GreA/GreB, C-terminal domain"/>
    <property type="match status" value="1"/>
</dbReference>
<dbReference type="GO" id="GO:0070063">
    <property type="term" value="F:RNA polymerase binding"/>
    <property type="evidence" value="ECO:0007669"/>
    <property type="project" value="InterPro"/>
</dbReference>
<evidence type="ECO:0000256" key="2">
    <source>
        <dbReference type="ARBA" id="ARBA00013729"/>
    </source>
</evidence>
<dbReference type="HAMAP" id="MF_00105">
    <property type="entry name" value="GreA_GreB"/>
    <property type="match status" value="1"/>
</dbReference>
<comment type="caution">
    <text evidence="11">The sequence shown here is derived from an EMBL/GenBank/DDBJ whole genome shotgun (WGS) entry which is preliminary data.</text>
</comment>
<comment type="similarity">
    <text evidence="1 8">Belongs to the GreA/GreB family.</text>
</comment>
<dbReference type="Pfam" id="PF03449">
    <property type="entry name" value="GreA_GreB_N"/>
    <property type="match status" value="1"/>
</dbReference>
<dbReference type="SUPFAM" id="SSF54534">
    <property type="entry name" value="FKBP-like"/>
    <property type="match status" value="1"/>
</dbReference>
<dbReference type="GO" id="GO:0032784">
    <property type="term" value="P:regulation of DNA-templated transcription elongation"/>
    <property type="evidence" value="ECO:0007669"/>
    <property type="project" value="UniProtKB-UniRule"/>
</dbReference>
<dbReference type="GO" id="GO:0003677">
    <property type="term" value="F:DNA binding"/>
    <property type="evidence" value="ECO:0007669"/>
    <property type="project" value="UniProtKB-UniRule"/>
</dbReference>
<dbReference type="InterPro" id="IPR001437">
    <property type="entry name" value="Tscrpt_elong_fac_GreA/B_C"/>
</dbReference>
<gene>
    <name evidence="8" type="primary">greA</name>
    <name evidence="11" type="ORF">BXT86_00440</name>
</gene>
<evidence type="ECO:0000256" key="7">
    <source>
        <dbReference type="ARBA" id="ARBA00030776"/>
    </source>
</evidence>
<dbReference type="InterPro" id="IPR036805">
    <property type="entry name" value="Tscrpt_elong_fac_GreA/B_N_sf"/>
</dbReference>
<evidence type="ECO:0000256" key="8">
    <source>
        <dbReference type="HAMAP-Rule" id="MF_00105"/>
    </source>
</evidence>
<dbReference type="Proteomes" id="UP000191663">
    <property type="component" value="Unassembled WGS sequence"/>
</dbReference>
<dbReference type="SUPFAM" id="SSF46557">
    <property type="entry name" value="GreA transcript cleavage protein, N-terminal domain"/>
    <property type="match status" value="1"/>
</dbReference>
<evidence type="ECO:0000256" key="5">
    <source>
        <dbReference type="ARBA" id="ARBA00023163"/>
    </source>
</evidence>
<dbReference type="PANTHER" id="PTHR30437">
    <property type="entry name" value="TRANSCRIPTION ELONGATION FACTOR GREA"/>
    <property type="match status" value="1"/>
</dbReference>
<dbReference type="AlphaFoldDB" id="A0A1V4QGT6"/>
<evidence type="ECO:0000313" key="12">
    <source>
        <dbReference type="Proteomes" id="UP000191663"/>
    </source>
</evidence>
<dbReference type="FunFam" id="1.10.287.180:FF:000001">
    <property type="entry name" value="Transcription elongation factor GreA"/>
    <property type="match status" value="1"/>
</dbReference>
<feature type="domain" description="Transcription elongation factor GreA/GreB C-terminal" evidence="9">
    <location>
        <begin position="616"/>
        <end position="685"/>
    </location>
</feature>
<evidence type="ECO:0000256" key="6">
    <source>
        <dbReference type="ARBA" id="ARBA00024916"/>
    </source>
</evidence>
<dbReference type="Gene3D" id="1.10.287.180">
    <property type="entry name" value="Transcription elongation factor, GreA/GreB, N-terminal domain"/>
    <property type="match status" value="1"/>
</dbReference>
<evidence type="ECO:0000256" key="3">
    <source>
        <dbReference type="ARBA" id="ARBA00023015"/>
    </source>
</evidence>
<evidence type="ECO:0000256" key="4">
    <source>
        <dbReference type="ARBA" id="ARBA00023125"/>
    </source>
</evidence>
<name>A0A1V4QGT6_UNCW3</name>
<reference evidence="12" key="1">
    <citation type="submission" date="2017-01" db="EMBL/GenBank/DDBJ databases">
        <title>Novel pathways for hydrocarbon cycling and metabolic interdependencies in hydrothermal sediment communities.</title>
        <authorList>
            <person name="Dombrowski N."/>
            <person name="Seitz K."/>
            <person name="Teske A."/>
            <person name="Baker B."/>
        </authorList>
    </citation>
    <scope>NUCLEOTIDE SEQUENCE [LARGE SCALE GENOMIC DNA]</scope>
</reference>
<dbReference type="InterPro" id="IPR023459">
    <property type="entry name" value="Tscrpt_elong_fac_GreA/B_fam"/>
</dbReference>
<comment type="function">
    <text evidence="6 8">Necessary for efficient RNA polymerase transcription elongation past template-encoded arresting sites. The arresting sites in DNA have the property of trapping a certain fraction of elongating RNA polymerases that pass through, resulting in locked ternary complexes. Cleavage of the nascent transcript by cleavage factors such as GreA or GreB allows the resumption of elongation from the new 3'terminus. GreA releases sequences of 2 to 3 nucleotides.</text>
</comment>